<evidence type="ECO:0000313" key="1">
    <source>
        <dbReference type="EMBL" id="JAD32579.1"/>
    </source>
</evidence>
<reference evidence="1" key="2">
    <citation type="journal article" date="2015" name="Data Brief">
        <title>Shoot transcriptome of the giant reed, Arundo donax.</title>
        <authorList>
            <person name="Barrero R.A."/>
            <person name="Guerrero F.D."/>
            <person name="Moolhuijzen P."/>
            <person name="Goolsby J.A."/>
            <person name="Tidwell J."/>
            <person name="Bellgard S.E."/>
            <person name="Bellgard M.I."/>
        </authorList>
    </citation>
    <scope>NUCLEOTIDE SEQUENCE</scope>
    <source>
        <tissue evidence="1">Shoot tissue taken approximately 20 cm above the soil surface</tissue>
    </source>
</reference>
<organism evidence="1">
    <name type="scientific">Arundo donax</name>
    <name type="common">Giant reed</name>
    <name type="synonym">Donax arundinaceus</name>
    <dbReference type="NCBI Taxonomy" id="35708"/>
    <lineage>
        <taxon>Eukaryota</taxon>
        <taxon>Viridiplantae</taxon>
        <taxon>Streptophyta</taxon>
        <taxon>Embryophyta</taxon>
        <taxon>Tracheophyta</taxon>
        <taxon>Spermatophyta</taxon>
        <taxon>Magnoliopsida</taxon>
        <taxon>Liliopsida</taxon>
        <taxon>Poales</taxon>
        <taxon>Poaceae</taxon>
        <taxon>PACMAD clade</taxon>
        <taxon>Arundinoideae</taxon>
        <taxon>Arundineae</taxon>
        <taxon>Arundo</taxon>
    </lineage>
</organism>
<dbReference type="AlphaFoldDB" id="A0A0A8YZM5"/>
<accession>A0A0A8YZM5</accession>
<protein>
    <submittedName>
        <fullName evidence="1">Uncharacterized protein</fullName>
    </submittedName>
</protein>
<sequence>MHWHTVHENKIHRPESLLHLFVSIRYPLDKPCSELFQELASAILCSLTYLAIASAAAAKGPAVTAASSSGCPSSNPYSTVDFITEELGPSDDIEPSHVL</sequence>
<reference evidence="1" key="1">
    <citation type="submission" date="2014-09" db="EMBL/GenBank/DDBJ databases">
        <authorList>
            <person name="Magalhaes I.L.F."/>
            <person name="Oliveira U."/>
            <person name="Santos F.R."/>
            <person name="Vidigal T.H.D.A."/>
            <person name="Brescovit A.D."/>
            <person name="Santos A.J."/>
        </authorList>
    </citation>
    <scope>NUCLEOTIDE SEQUENCE</scope>
    <source>
        <tissue evidence="1">Shoot tissue taken approximately 20 cm above the soil surface</tissue>
    </source>
</reference>
<name>A0A0A8YZM5_ARUDO</name>
<proteinExistence type="predicted"/>
<dbReference type="EMBL" id="GBRH01265316">
    <property type="protein sequence ID" value="JAD32579.1"/>
    <property type="molecule type" value="Transcribed_RNA"/>
</dbReference>